<evidence type="ECO:0000256" key="2">
    <source>
        <dbReference type="ARBA" id="ARBA00023125"/>
    </source>
</evidence>
<sequence>MYEPAPPRPKKTDIVRSRNGCQSCRKRRTKCDEGKPACGTCVRLGIVCESVKLDLKFRVVTALPPKKTGAKTEPAEPDSSRLGLQLFGQHSRSSQIPNINLVHSLQHTDRDVFYSTYWEDHCLPALHPIFRSASELLGFPALKDAILALSSCNISRIYAERKYSTSFPTMGTLSPNLIHQTRSQLYYSSAIKRFISLTQDDYRNNATEVLTILVIFGYIEASMGNFDGYYCHVQGLSAFLVELRETTGDPMFRALLTSWLQSQFLVWWARAYFSSLDVQRNMPSIAFPRVLEGSSGSLDDLRAVALSILCESHRLNVKETLKHWKDQTDFELALASDLQSDRDDTEGRLARLQDESKRLDEWLLSLPPSEQPLVGDASETSPIFFQAHDAALNFAYYVVARIMQCTSFLHNLPCRDAQHLGSECLEIEPWARLLLRIVQGTDMQMSIIRNNYTIGFSGLLLAASLRCQDLSLGMQIEKWLQTLEDKQPTEEGAFPVYQTLAVVKVINRQRTMGRDVFGVSQPMDDGGGMPKFTHYNSQMITTILVHGKWRATGDLFTECIDLQ</sequence>
<evidence type="ECO:0000256" key="1">
    <source>
        <dbReference type="ARBA" id="ARBA00023015"/>
    </source>
</evidence>
<dbReference type="GO" id="GO:0000981">
    <property type="term" value="F:DNA-binding transcription factor activity, RNA polymerase II-specific"/>
    <property type="evidence" value="ECO:0007669"/>
    <property type="project" value="InterPro"/>
</dbReference>
<dbReference type="PROSITE" id="PS00463">
    <property type="entry name" value="ZN2_CY6_FUNGAL_1"/>
    <property type="match status" value="1"/>
</dbReference>
<dbReference type="Proteomes" id="UP001154252">
    <property type="component" value="Unassembled WGS sequence"/>
</dbReference>
<dbReference type="GO" id="GO:0008270">
    <property type="term" value="F:zinc ion binding"/>
    <property type="evidence" value="ECO:0007669"/>
    <property type="project" value="InterPro"/>
</dbReference>
<proteinExistence type="predicted"/>
<protein>
    <recommendedName>
        <fullName evidence="5">Zn(2)-C6 fungal-type domain-containing protein</fullName>
    </recommendedName>
</protein>
<dbReference type="EMBL" id="CAJVRC010000876">
    <property type="protein sequence ID" value="CAG8902504.1"/>
    <property type="molecule type" value="Genomic_DNA"/>
</dbReference>
<dbReference type="Gene3D" id="4.10.240.10">
    <property type="entry name" value="Zn(2)-C6 fungal-type DNA-binding domain"/>
    <property type="match status" value="1"/>
</dbReference>
<gene>
    <name evidence="6" type="ORF">PEGY_LOCUS6801</name>
</gene>
<keyword evidence="1" id="KW-0805">Transcription regulation</keyword>
<reference evidence="6" key="1">
    <citation type="submission" date="2021-07" db="EMBL/GenBank/DDBJ databases">
        <authorList>
            <person name="Branca A.L. A."/>
        </authorList>
    </citation>
    <scope>NUCLEOTIDE SEQUENCE</scope>
</reference>
<dbReference type="InterPro" id="IPR036864">
    <property type="entry name" value="Zn2-C6_fun-type_DNA-bd_sf"/>
</dbReference>
<keyword evidence="7" id="KW-1185">Reference proteome</keyword>
<dbReference type="Pfam" id="PF00172">
    <property type="entry name" value="Zn_clus"/>
    <property type="match status" value="1"/>
</dbReference>
<accession>A0A9W4KJL0</accession>
<dbReference type="OrthoDB" id="39175at2759"/>
<dbReference type="CDD" id="cd00067">
    <property type="entry name" value="GAL4"/>
    <property type="match status" value="1"/>
</dbReference>
<evidence type="ECO:0000256" key="4">
    <source>
        <dbReference type="ARBA" id="ARBA00023242"/>
    </source>
</evidence>
<feature type="domain" description="Zn(2)-C6 fungal-type" evidence="5">
    <location>
        <begin position="20"/>
        <end position="48"/>
    </location>
</feature>
<dbReference type="PROSITE" id="PS50048">
    <property type="entry name" value="ZN2_CY6_FUNGAL_2"/>
    <property type="match status" value="1"/>
</dbReference>
<dbReference type="InterPro" id="IPR001138">
    <property type="entry name" value="Zn2Cys6_DnaBD"/>
</dbReference>
<dbReference type="PANTHER" id="PTHR37534">
    <property type="entry name" value="TRANSCRIPTIONAL ACTIVATOR PROTEIN UGA3"/>
    <property type="match status" value="1"/>
</dbReference>
<evidence type="ECO:0000313" key="7">
    <source>
        <dbReference type="Proteomes" id="UP001154252"/>
    </source>
</evidence>
<dbReference type="GO" id="GO:0000976">
    <property type="term" value="F:transcription cis-regulatory region binding"/>
    <property type="evidence" value="ECO:0007669"/>
    <property type="project" value="TreeGrafter"/>
</dbReference>
<evidence type="ECO:0000256" key="3">
    <source>
        <dbReference type="ARBA" id="ARBA00023163"/>
    </source>
</evidence>
<comment type="caution">
    <text evidence="6">The sequence shown here is derived from an EMBL/GenBank/DDBJ whole genome shotgun (WGS) entry which is preliminary data.</text>
</comment>
<dbReference type="AlphaFoldDB" id="A0A9W4KJL0"/>
<keyword evidence="4" id="KW-0539">Nucleus</keyword>
<name>A0A9W4KJL0_9EURO</name>
<evidence type="ECO:0000259" key="5">
    <source>
        <dbReference type="PROSITE" id="PS50048"/>
    </source>
</evidence>
<dbReference type="SUPFAM" id="SSF57701">
    <property type="entry name" value="Zn2/Cys6 DNA-binding domain"/>
    <property type="match status" value="1"/>
</dbReference>
<keyword evidence="2" id="KW-0238">DNA-binding</keyword>
<dbReference type="GO" id="GO:0005634">
    <property type="term" value="C:nucleus"/>
    <property type="evidence" value="ECO:0007669"/>
    <property type="project" value="TreeGrafter"/>
</dbReference>
<evidence type="ECO:0000313" key="6">
    <source>
        <dbReference type="EMBL" id="CAG8902504.1"/>
    </source>
</evidence>
<dbReference type="GO" id="GO:0045944">
    <property type="term" value="P:positive regulation of transcription by RNA polymerase II"/>
    <property type="evidence" value="ECO:0007669"/>
    <property type="project" value="TreeGrafter"/>
</dbReference>
<dbReference type="SMART" id="SM00066">
    <property type="entry name" value="GAL4"/>
    <property type="match status" value="1"/>
</dbReference>
<organism evidence="6 7">
    <name type="scientific">Penicillium egyptiacum</name>
    <dbReference type="NCBI Taxonomy" id="1303716"/>
    <lineage>
        <taxon>Eukaryota</taxon>
        <taxon>Fungi</taxon>
        <taxon>Dikarya</taxon>
        <taxon>Ascomycota</taxon>
        <taxon>Pezizomycotina</taxon>
        <taxon>Eurotiomycetes</taxon>
        <taxon>Eurotiomycetidae</taxon>
        <taxon>Eurotiales</taxon>
        <taxon>Aspergillaceae</taxon>
        <taxon>Penicillium</taxon>
    </lineage>
</organism>
<keyword evidence="3" id="KW-0804">Transcription</keyword>
<dbReference type="PANTHER" id="PTHR37534:SF7">
    <property type="entry name" value="TRANSCRIPTIONAL ACTIVATOR PROTEIN UGA3"/>
    <property type="match status" value="1"/>
</dbReference>